<dbReference type="CDD" id="cd00609">
    <property type="entry name" value="AAT_like"/>
    <property type="match status" value="1"/>
</dbReference>
<dbReference type="Proteomes" id="UP001500843">
    <property type="component" value="Unassembled WGS sequence"/>
</dbReference>
<evidence type="ECO:0000256" key="3">
    <source>
        <dbReference type="ARBA" id="ARBA00022679"/>
    </source>
</evidence>
<dbReference type="Gene3D" id="3.40.640.10">
    <property type="entry name" value="Type I PLP-dependent aspartate aminotransferase-like (Major domain)"/>
    <property type="match status" value="1"/>
</dbReference>
<keyword evidence="2 6" id="KW-0032">Aminotransferase</keyword>
<dbReference type="PANTHER" id="PTHR43807">
    <property type="entry name" value="FI04487P"/>
    <property type="match status" value="1"/>
</dbReference>
<evidence type="ECO:0000313" key="7">
    <source>
        <dbReference type="Proteomes" id="UP001500843"/>
    </source>
</evidence>
<evidence type="ECO:0000256" key="1">
    <source>
        <dbReference type="ARBA" id="ARBA00001933"/>
    </source>
</evidence>
<dbReference type="GO" id="GO:0008483">
    <property type="term" value="F:transaminase activity"/>
    <property type="evidence" value="ECO:0007669"/>
    <property type="project" value="UniProtKB-KW"/>
</dbReference>
<reference evidence="7" key="1">
    <citation type="journal article" date="2019" name="Int. J. Syst. Evol. Microbiol.">
        <title>The Global Catalogue of Microorganisms (GCM) 10K type strain sequencing project: providing services to taxonomists for standard genome sequencing and annotation.</title>
        <authorList>
            <consortium name="The Broad Institute Genomics Platform"/>
            <consortium name="The Broad Institute Genome Sequencing Center for Infectious Disease"/>
            <person name="Wu L."/>
            <person name="Ma J."/>
        </authorList>
    </citation>
    <scope>NUCLEOTIDE SEQUENCE [LARGE SCALE GENOMIC DNA]</scope>
    <source>
        <strain evidence="7">JCM 17975</strain>
    </source>
</reference>
<evidence type="ECO:0000256" key="2">
    <source>
        <dbReference type="ARBA" id="ARBA00022576"/>
    </source>
</evidence>
<keyword evidence="3" id="KW-0808">Transferase</keyword>
<evidence type="ECO:0000256" key="4">
    <source>
        <dbReference type="ARBA" id="ARBA00022898"/>
    </source>
</evidence>
<dbReference type="InterPro" id="IPR015422">
    <property type="entry name" value="PyrdxlP-dep_Trfase_small"/>
</dbReference>
<dbReference type="InterPro" id="IPR015424">
    <property type="entry name" value="PyrdxlP-dep_Trfase"/>
</dbReference>
<evidence type="ECO:0000313" key="6">
    <source>
        <dbReference type="EMBL" id="GAA4692497.1"/>
    </source>
</evidence>
<comment type="caution">
    <text evidence="6">The sequence shown here is derived from an EMBL/GenBank/DDBJ whole genome shotgun (WGS) entry which is preliminary data.</text>
</comment>
<proteinExistence type="predicted"/>
<sequence>MAIVDPMSSLHSPGRGRDRWQDTASAAGLLADDGGVAVTIFAEMSAFAARTGAINLGQGFPDVDGPEYVKQAAIRAIEEGRNQYAPGDGVPELRRAVADHQKRHYGLDVDPDTEVLVTTGATEALTASVLALTRPGDEVLTLEPFYDSHAAAIGMSGATHVTAPLVPGPDGFRLDVAALRAAASPRLRMIVLNSPHNPTGAVLTRDELAAVAAVAQERDAIVVTDEVYEHLTFGAEHIPIATLPGMAERTLTVSSSGKTFSFTGWKIGWLHGPADLVTAVRTVKQFLTYTSGAPFQPAIAQALADDDTPRALAATLTERRDLLCAGLEAAGFTVNRPAGTYFVMADASNLLGRLGLRDGVELCRRLPELAGVVAIPAAAFCRAGSPTAKALASHVRFTFIKRDEVLREAATRLAGLGVPLS</sequence>
<comment type="cofactor">
    <cofactor evidence="1">
        <name>pyridoxal 5'-phosphate</name>
        <dbReference type="ChEBI" id="CHEBI:597326"/>
    </cofactor>
</comment>
<dbReference type="InterPro" id="IPR004839">
    <property type="entry name" value="Aminotransferase_I/II_large"/>
</dbReference>
<dbReference type="PANTHER" id="PTHR43807:SF20">
    <property type="entry name" value="FI04487P"/>
    <property type="match status" value="1"/>
</dbReference>
<dbReference type="Pfam" id="PF00155">
    <property type="entry name" value="Aminotran_1_2"/>
    <property type="match status" value="1"/>
</dbReference>
<accession>A0ABP8WPJ3</accession>
<name>A0ABP8WPJ3_9MICO</name>
<organism evidence="6 7">
    <name type="scientific">Promicromonospora umidemergens</name>
    <dbReference type="NCBI Taxonomy" id="629679"/>
    <lineage>
        <taxon>Bacteria</taxon>
        <taxon>Bacillati</taxon>
        <taxon>Actinomycetota</taxon>
        <taxon>Actinomycetes</taxon>
        <taxon>Micrococcales</taxon>
        <taxon>Promicromonosporaceae</taxon>
        <taxon>Promicromonospora</taxon>
    </lineage>
</organism>
<feature type="domain" description="Aminotransferase class I/classII large" evidence="5">
    <location>
        <begin position="53"/>
        <end position="413"/>
    </location>
</feature>
<keyword evidence="4" id="KW-0663">Pyridoxal phosphate</keyword>
<evidence type="ECO:0000259" key="5">
    <source>
        <dbReference type="Pfam" id="PF00155"/>
    </source>
</evidence>
<dbReference type="Gene3D" id="3.90.1150.10">
    <property type="entry name" value="Aspartate Aminotransferase, domain 1"/>
    <property type="match status" value="1"/>
</dbReference>
<dbReference type="InterPro" id="IPR051326">
    <property type="entry name" value="Kynurenine-oxoglutarate_AT"/>
</dbReference>
<dbReference type="EMBL" id="BAABHM010000006">
    <property type="protein sequence ID" value="GAA4692497.1"/>
    <property type="molecule type" value="Genomic_DNA"/>
</dbReference>
<dbReference type="SUPFAM" id="SSF53383">
    <property type="entry name" value="PLP-dependent transferases"/>
    <property type="match status" value="1"/>
</dbReference>
<gene>
    <name evidence="6" type="ORF">GCM10023198_09490</name>
</gene>
<dbReference type="InterPro" id="IPR015421">
    <property type="entry name" value="PyrdxlP-dep_Trfase_major"/>
</dbReference>
<keyword evidence="7" id="KW-1185">Reference proteome</keyword>
<protein>
    <submittedName>
        <fullName evidence="6">Pyridoxal phosphate-dependent aminotransferase</fullName>
    </submittedName>
</protein>